<dbReference type="SUPFAM" id="SSF52540">
    <property type="entry name" value="P-loop containing nucleoside triphosphate hydrolases"/>
    <property type="match status" value="1"/>
</dbReference>
<dbReference type="InterPro" id="IPR038005">
    <property type="entry name" value="RX-like_CC"/>
</dbReference>
<keyword evidence="9" id="KW-1185">Reference proteome</keyword>
<dbReference type="InterPro" id="IPR027417">
    <property type="entry name" value="P-loop_NTPase"/>
</dbReference>
<evidence type="ECO:0000256" key="3">
    <source>
        <dbReference type="ARBA" id="ARBA00022821"/>
    </source>
</evidence>
<dbReference type="Proteomes" id="UP001058974">
    <property type="component" value="Chromosome 2"/>
</dbReference>
<evidence type="ECO:0000313" key="9">
    <source>
        <dbReference type="Proteomes" id="UP001058974"/>
    </source>
</evidence>
<dbReference type="GO" id="GO:0005524">
    <property type="term" value="F:ATP binding"/>
    <property type="evidence" value="ECO:0007669"/>
    <property type="project" value="UniProtKB-KW"/>
</dbReference>
<dbReference type="InterPro" id="IPR058922">
    <property type="entry name" value="WHD_DRP"/>
</dbReference>
<feature type="non-terminal residue" evidence="8">
    <location>
        <position position="1"/>
    </location>
</feature>
<dbReference type="GO" id="GO:0043531">
    <property type="term" value="F:ADP binding"/>
    <property type="evidence" value="ECO:0007669"/>
    <property type="project" value="InterPro"/>
</dbReference>
<dbReference type="Gramene" id="Psat02G0183100-T3">
    <property type="protein sequence ID" value="KAI5435154.1"/>
    <property type="gene ID" value="KIW84_021831"/>
</dbReference>
<feature type="domain" description="Disease resistance protein winged helix" evidence="7">
    <location>
        <begin position="399"/>
        <end position="446"/>
    </location>
</feature>
<name>A0A9D4YAY2_PEA</name>
<gene>
    <name evidence="8" type="ORF">KIW84_021831</name>
</gene>
<keyword evidence="4" id="KW-0067">ATP-binding</keyword>
<dbReference type="Pfam" id="PF00931">
    <property type="entry name" value="NB-ARC"/>
    <property type="match status" value="1"/>
</dbReference>
<dbReference type="Gene3D" id="1.20.5.4130">
    <property type="match status" value="1"/>
</dbReference>
<keyword evidence="3" id="KW-0611">Plant defense</keyword>
<organism evidence="8 9">
    <name type="scientific">Pisum sativum</name>
    <name type="common">Garden pea</name>
    <name type="synonym">Lathyrus oleraceus</name>
    <dbReference type="NCBI Taxonomy" id="3888"/>
    <lineage>
        <taxon>Eukaryota</taxon>
        <taxon>Viridiplantae</taxon>
        <taxon>Streptophyta</taxon>
        <taxon>Embryophyta</taxon>
        <taxon>Tracheophyta</taxon>
        <taxon>Spermatophyta</taxon>
        <taxon>Magnoliopsida</taxon>
        <taxon>eudicotyledons</taxon>
        <taxon>Gunneridae</taxon>
        <taxon>Pentapetalae</taxon>
        <taxon>rosids</taxon>
        <taxon>fabids</taxon>
        <taxon>Fabales</taxon>
        <taxon>Fabaceae</taxon>
        <taxon>Papilionoideae</taxon>
        <taxon>50 kb inversion clade</taxon>
        <taxon>NPAAA clade</taxon>
        <taxon>Hologalegina</taxon>
        <taxon>IRL clade</taxon>
        <taxon>Fabeae</taxon>
        <taxon>Lathyrus</taxon>
    </lineage>
</organism>
<accession>A0A9D4YAY2</accession>
<dbReference type="InterPro" id="IPR042197">
    <property type="entry name" value="Apaf_helical"/>
</dbReference>
<keyword evidence="1" id="KW-0677">Repeat</keyword>
<dbReference type="Pfam" id="PF23559">
    <property type="entry name" value="WHD_DRP"/>
    <property type="match status" value="1"/>
</dbReference>
<evidence type="ECO:0000256" key="4">
    <source>
        <dbReference type="ARBA" id="ARBA00022840"/>
    </source>
</evidence>
<dbReference type="CDD" id="cd14798">
    <property type="entry name" value="RX-CC_like"/>
    <property type="match status" value="1"/>
</dbReference>
<evidence type="ECO:0000256" key="1">
    <source>
        <dbReference type="ARBA" id="ARBA00022737"/>
    </source>
</evidence>
<dbReference type="AlphaFoldDB" id="A0A9D4YAY2"/>
<proteinExistence type="predicted"/>
<evidence type="ECO:0008006" key="10">
    <source>
        <dbReference type="Google" id="ProtNLM"/>
    </source>
</evidence>
<dbReference type="Pfam" id="PF18052">
    <property type="entry name" value="Rx_N"/>
    <property type="match status" value="1"/>
</dbReference>
<evidence type="ECO:0000256" key="2">
    <source>
        <dbReference type="ARBA" id="ARBA00022741"/>
    </source>
</evidence>
<evidence type="ECO:0000259" key="7">
    <source>
        <dbReference type="Pfam" id="PF23559"/>
    </source>
</evidence>
<evidence type="ECO:0000259" key="5">
    <source>
        <dbReference type="Pfam" id="PF00931"/>
    </source>
</evidence>
<sequence length="504" mass="57126">MAEALLGFVLENLSFLLQNELSTMFGIKSKAEKLSTTLGLIQAVLEDAEQKQVTDRSIKIWLQQLKDAVYVLDDILDECSIESSRLRGSINPKNLIFRRDIGNRLKEITRRLDDLADSKNKFLLREGITIRESSIEVPEWRQTSSFIAEPKVFGRQDDQDKIVEFLLTQARDSDSLSIYPIVGLGGVGKTTLTQLVYNDVRVTGNFNAKIWVCVSEVFSVKRILCSIIESITSQKCDSLHLDAIQLKAQDLLQGKRYFLVLDDVWNKTQELESGLSQEKWNKLKSVLFCGSRGSSILVSTRDEDVAEIVRTCQTYHLSGLPENECWLLFKQYAFGHDKEERAELVAIGKEIVKKCGGLPLAAQALGGLMRSRSGEKEWLEVKESRIWALAHENTILPALRKNLEVEDVGSMIWNELCQKSFFQDIKIDEYSGDISFKMHDLVHDLAQSIMGQECVVLENKNMASLSKSTHHISFHDASHLSVDKSALKKVESLRTIFELNCDRF</sequence>
<reference evidence="8 9" key="1">
    <citation type="journal article" date="2022" name="Nat. Genet.">
        <title>Improved pea reference genome and pan-genome highlight genomic features and evolutionary characteristics.</title>
        <authorList>
            <person name="Yang T."/>
            <person name="Liu R."/>
            <person name="Luo Y."/>
            <person name="Hu S."/>
            <person name="Wang D."/>
            <person name="Wang C."/>
            <person name="Pandey M.K."/>
            <person name="Ge S."/>
            <person name="Xu Q."/>
            <person name="Li N."/>
            <person name="Li G."/>
            <person name="Huang Y."/>
            <person name="Saxena R.K."/>
            <person name="Ji Y."/>
            <person name="Li M."/>
            <person name="Yan X."/>
            <person name="He Y."/>
            <person name="Liu Y."/>
            <person name="Wang X."/>
            <person name="Xiang C."/>
            <person name="Varshney R.K."/>
            <person name="Ding H."/>
            <person name="Gao S."/>
            <person name="Zong X."/>
        </authorList>
    </citation>
    <scope>NUCLEOTIDE SEQUENCE [LARGE SCALE GENOMIC DNA]</scope>
    <source>
        <strain evidence="8 9">cv. Zhongwan 6</strain>
    </source>
</reference>
<dbReference type="GO" id="GO:0006952">
    <property type="term" value="P:defense response"/>
    <property type="evidence" value="ECO:0007669"/>
    <property type="project" value="UniProtKB-KW"/>
</dbReference>
<dbReference type="InterPro" id="IPR041118">
    <property type="entry name" value="Rx_N"/>
</dbReference>
<dbReference type="EMBL" id="JAMSHJ010000002">
    <property type="protein sequence ID" value="KAI5435154.1"/>
    <property type="molecule type" value="Genomic_DNA"/>
</dbReference>
<dbReference type="Gene3D" id="1.10.8.430">
    <property type="entry name" value="Helical domain of apoptotic protease-activating factors"/>
    <property type="match status" value="1"/>
</dbReference>
<dbReference type="PANTHER" id="PTHR36766:SF42">
    <property type="entry name" value="NB-ARC DOMAIN DISEASE RESISTANCE PROTEIN"/>
    <property type="match status" value="1"/>
</dbReference>
<dbReference type="Gene3D" id="3.40.50.300">
    <property type="entry name" value="P-loop containing nucleotide triphosphate hydrolases"/>
    <property type="match status" value="1"/>
</dbReference>
<dbReference type="PANTHER" id="PTHR36766">
    <property type="entry name" value="PLANT BROAD-SPECTRUM MILDEW RESISTANCE PROTEIN RPW8"/>
    <property type="match status" value="1"/>
</dbReference>
<evidence type="ECO:0000259" key="6">
    <source>
        <dbReference type="Pfam" id="PF18052"/>
    </source>
</evidence>
<keyword evidence="2" id="KW-0547">Nucleotide-binding</keyword>
<dbReference type="InterPro" id="IPR002182">
    <property type="entry name" value="NB-ARC"/>
</dbReference>
<comment type="caution">
    <text evidence="8">The sequence shown here is derived from an EMBL/GenBank/DDBJ whole genome shotgun (WGS) entry which is preliminary data.</text>
</comment>
<dbReference type="PRINTS" id="PR00364">
    <property type="entry name" value="DISEASERSIST"/>
</dbReference>
<feature type="domain" description="NB-ARC" evidence="5">
    <location>
        <begin position="156"/>
        <end position="337"/>
    </location>
</feature>
<protein>
    <recommendedName>
        <fullName evidence="10">NBS-LRR type disease resistance protein</fullName>
    </recommendedName>
</protein>
<evidence type="ECO:0000313" key="8">
    <source>
        <dbReference type="EMBL" id="KAI5435154.1"/>
    </source>
</evidence>
<feature type="domain" description="Disease resistance N-terminal" evidence="6">
    <location>
        <begin position="6"/>
        <end position="90"/>
    </location>
</feature>